<accession>A0AAD4N738</accession>
<dbReference type="PANTHER" id="PTHR21329:SF3">
    <property type="entry name" value="PHOSPHATIDYLINOSITOL N-ACETYLGLUCOSAMINYLTRANSFERASE SUBUNIT Q"/>
    <property type="match status" value="1"/>
</dbReference>
<gene>
    <name evidence="2" type="ORF">DdX_08853</name>
</gene>
<evidence type="ECO:0000256" key="1">
    <source>
        <dbReference type="SAM" id="Phobius"/>
    </source>
</evidence>
<dbReference type="GO" id="GO:0006506">
    <property type="term" value="P:GPI anchor biosynthetic process"/>
    <property type="evidence" value="ECO:0007669"/>
    <property type="project" value="InterPro"/>
</dbReference>
<evidence type="ECO:0000313" key="3">
    <source>
        <dbReference type="Proteomes" id="UP001201812"/>
    </source>
</evidence>
<keyword evidence="1" id="KW-1133">Transmembrane helix</keyword>
<dbReference type="Proteomes" id="UP001201812">
    <property type="component" value="Unassembled WGS sequence"/>
</dbReference>
<feature type="transmembrane region" description="Helical" evidence="1">
    <location>
        <begin position="114"/>
        <end position="145"/>
    </location>
</feature>
<feature type="transmembrane region" description="Helical" evidence="1">
    <location>
        <begin position="25"/>
        <end position="43"/>
    </location>
</feature>
<sequence length="155" mass="17920">MGKLNWRSSAIIDELIFKYNNCHRISYVVVDSLLGLVLMYLVASSNVSSYFWPYLHALIERLDMLIDWMTQYPAGLKLNDQLNEVLASFFKYHIRLWKTYIATLKGPLMDSEKYVLSVAGASLLFAAFSDILRLVTIHVFCFHLYTLRKVSDSPL</sequence>
<dbReference type="AlphaFoldDB" id="A0AAD4N738"/>
<protein>
    <submittedName>
        <fullName evidence="2">N-acetylglucosaminyl transferase component (Gpi1) domain-containing protein</fullName>
    </submittedName>
</protein>
<organism evidence="2 3">
    <name type="scientific">Ditylenchus destructor</name>
    <dbReference type="NCBI Taxonomy" id="166010"/>
    <lineage>
        <taxon>Eukaryota</taxon>
        <taxon>Metazoa</taxon>
        <taxon>Ecdysozoa</taxon>
        <taxon>Nematoda</taxon>
        <taxon>Chromadorea</taxon>
        <taxon>Rhabditida</taxon>
        <taxon>Tylenchina</taxon>
        <taxon>Tylenchomorpha</taxon>
        <taxon>Sphaerularioidea</taxon>
        <taxon>Anguinidae</taxon>
        <taxon>Anguininae</taxon>
        <taxon>Ditylenchus</taxon>
    </lineage>
</organism>
<proteinExistence type="predicted"/>
<dbReference type="GO" id="GO:0016020">
    <property type="term" value="C:membrane"/>
    <property type="evidence" value="ECO:0007669"/>
    <property type="project" value="InterPro"/>
</dbReference>
<reference evidence="2" key="1">
    <citation type="submission" date="2022-01" db="EMBL/GenBank/DDBJ databases">
        <title>Genome Sequence Resource for Two Populations of Ditylenchus destructor, the Migratory Endoparasitic Phytonematode.</title>
        <authorList>
            <person name="Zhang H."/>
            <person name="Lin R."/>
            <person name="Xie B."/>
        </authorList>
    </citation>
    <scope>NUCLEOTIDE SEQUENCE</scope>
    <source>
        <strain evidence="2">BazhouSP</strain>
    </source>
</reference>
<dbReference type="PANTHER" id="PTHR21329">
    <property type="entry name" value="PHOSPHATIDYLINOSITOL N-ACETYLGLUCOSAMINYLTRANSFERASE SUBUNIT Q-RELATED"/>
    <property type="match status" value="1"/>
</dbReference>
<dbReference type="EMBL" id="JAKKPZ010000014">
    <property type="protein sequence ID" value="KAI1713969.1"/>
    <property type="molecule type" value="Genomic_DNA"/>
</dbReference>
<keyword evidence="2" id="KW-0808">Transferase</keyword>
<keyword evidence="1" id="KW-0812">Transmembrane</keyword>
<dbReference type="GO" id="GO:0005783">
    <property type="term" value="C:endoplasmic reticulum"/>
    <property type="evidence" value="ECO:0007669"/>
    <property type="project" value="TreeGrafter"/>
</dbReference>
<name>A0AAD4N738_9BILA</name>
<keyword evidence="3" id="KW-1185">Reference proteome</keyword>
<dbReference type="Pfam" id="PF05024">
    <property type="entry name" value="Gpi1"/>
    <property type="match status" value="1"/>
</dbReference>
<comment type="caution">
    <text evidence="2">The sequence shown here is derived from an EMBL/GenBank/DDBJ whole genome shotgun (WGS) entry which is preliminary data.</text>
</comment>
<keyword evidence="1" id="KW-0472">Membrane</keyword>
<evidence type="ECO:0000313" key="2">
    <source>
        <dbReference type="EMBL" id="KAI1713969.1"/>
    </source>
</evidence>
<dbReference type="InterPro" id="IPR007720">
    <property type="entry name" value="PigQ/GPI1"/>
</dbReference>
<dbReference type="GO" id="GO:0016740">
    <property type="term" value="F:transferase activity"/>
    <property type="evidence" value="ECO:0007669"/>
    <property type="project" value="UniProtKB-KW"/>
</dbReference>